<sequence>MNGLLQNATTQINVLNLNNVLNGAQVNVLSDILNNSKVLSDNTVVLQNVLNNNQILTDFLKNNNIAVDLDRVIAIDVLTAPVTLYVFERR</sequence>
<reference evidence="1" key="1">
    <citation type="submission" date="2020-02" db="EMBL/GenBank/DDBJ databases">
        <authorList>
            <person name="Meier V. D."/>
        </authorList>
    </citation>
    <scope>NUCLEOTIDE SEQUENCE</scope>
    <source>
        <strain evidence="1">AVDCRST_MAG77</strain>
    </source>
</reference>
<dbReference type="EMBL" id="CADCTC010000004">
    <property type="protein sequence ID" value="CAA9212609.1"/>
    <property type="molecule type" value="Genomic_DNA"/>
</dbReference>
<evidence type="ECO:0000313" key="1">
    <source>
        <dbReference type="EMBL" id="CAA9212609.1"/>
    </source>
</evidence>
<protein>
    <submittedName>
        <fullName evidence="1">Uncharacterized protein</fullName>
    </submittedName>
</protein>
<gene>
    <name evidence="1" type="ORF">AVDCRST_MAG77-44</name>
</gene>
<organism evidence="1">
    <name type="scientific">uncultured Chloroflexota bacterium</name>
    <dbReference type="NCBI Taxonomy" id="166587"/>
    <lineage>
        <taxon>Bacteria</taxon>
        <taxon>Bacillati</taxon>
        <taxon>Chloroflexota</taxon>
        <taxon>environmental samples</taxon>
    </lineage>
</organism>
<dbReference type="AlphaFoldDB" id="A0A6J4H4Y0"/>
<proteinExistence type="predicted"/>
<accession>A0A6J4H4Y0</accession>
<name>A0A6J4H4Y0_9CHLR</name>